<dbReference type="STRING" id="103827.A0A158RB23"/>
<dbReference type="OMA" id="YGELWNE"/>
<dbReference type="SUPFAM" id="SSF52833">
    <property type="entry name" value="Thioredoxin-like"/>
    <property type="match status" value="1"/>
</dbReference>
<dbReference type="InterPro" id="IPR039798">
    <property type="entry name" value="Sulfhydryl_oxidase"/>
</dbReference>
<evidence type="ECO:0000313" key="13">
    <source>
        <dbReference type="Proteomes" id="UP000276776"/>
    </source>
</evidence>
<dbReference type="PROSITE" id="PS51352">
    <property type="entry name" value="THIOREDOXIN_2"/>
    <property type="match status" value="1"/>
</dbReference>
<dbReference type="PANTHER" id="PTHR22897">
    <property type="entry name" value="QUIESCIN Q6-RELATED SULFHYDRYL OXIDASE"/>
    <property type="match status" value="1"/>
</dbReference>
<evidence type="ECO:0000259" key="11">
    <source>
        <dbReference type="PROSITE" id="PS51352"/>
    </source>
</evidence>
<dbReference type="InterPro" id="IPR017905">
    <property type="entry name" value="ERV/ALR_sulphydryl_oxidase"/>
</dbReference>
<feature type="signal peptide" evidence="9">
    <location>
        <begin position="1"/>
        <end position="16"/>
    </location>
</feature>
<dbReference type="SUPFAM" id="SSF69000">
    <property type="entry name" value="FAD-dependent thiol oxidase"/>
    <property type="match status" value="1"/>
</dbReference>
<accession>A0A158RB23</accession>
<reference evidence="12 13" key="2">
    <citation type="submission" date="2018-11" db="EMBL/GenBank/DDBJ databases">
        <authorList>
            <consortium name="Pathogen Informatics"/>
        </authorList>
    </citation>
    <scope>NUCLEOTIDE SEQUENCE [LARGE SCALE GENOMIC DNA]</scope>
</reference>
<feature type="domain" description="ERV/ALR sulfhydryl oxidase" evidence="10">
    <location>
        <begin position="404"/>
        <end position="511"/>
    </location>
</feature>
<dbReference type="PROSITE" id="PS51324">
    <property type="entry name" value="ERV_ALR"/>
    <property type="match status" value="1"/>
</dbReference>
<evidence type="ECO:0000256" key="6">
    <source>
        <dbReference type="ARBA" id="ARBA00023157"/>
    </source>
</evidence>
<feature type="chain" id="PRO_5043135962" description="Sulfhydryl oxidase" evidence="9">
    <location>
        <begin position="17"/>
        <end position="558"/>
    </location>
</feature>
<dbReference type="Gene3D" id="1.20.120.1960">
    <property type="entry name" value="QSOX sulfhydryl oxidase domain"/>
    <property type="match status" value="1"/>
</dbReference>
<dbReference type="GO" id="GO:0003756">
    <property type="term" value="F:protein disulfide isomerase activity"/>
    <property type="evidence" value="ECO:0007669"/>
    <property type="project" value="TreeGrafter"/>
</dbReference>
<evidence type="ECO:0000256" key="2">
    <source>
        <dbReference type="ARBA" id="ARBA00022630"/>
    </source>
</evidence>
<evidence type="ECO:0000256" key="1">
    <source>
        <dbReference type="ARBA" id="ARBA00001974"/>
    </source>
</evidence>
<comment type="cofactor">
    <cofactor evidence="1 8">
        <name>FAD</name>
        <dbReference type="ChEBI" id="CHEBI:57692"/>
    </cofactor>
</comment>
<evidence type="ECO:0000256" key="9">
    <source>
        <dbReference type="SAM" id="SignalP"/>
    </source>
</evidence>
<dbReference type="EC" id="1.8.3.2" evidence="8"/>
<evidence type="ECO:0000256" key="8">
    <source>
        <dbReference type="RuleBase" id="RU371123"/>
    </source>
</evidence>
<dbReference type="GO" id="GO:0006457">
    <property type="term" value="P:protein folding"/>
    <property type="evidence" value="ECO:0007669"/>
    <property type="project" value="TreeGrafter"/>
</dbReference>
<dbReference type="Gene3D" id="1.20.120.310">
    <property type="entry name" value="ERV/ALR sulfhydryl oxidase domain"/>
    <property type="match status" value="1"/>
</dbReference>
<evidence type="ECO:0000259" key="10">
    <source>
        <dbReference type="PROSITE" id="PS51324"/>
    </source>
</evidence>
<feature type="domain" description="Thioredoxin" evidence="11">
    <location>
        <begin position="19"/>
        <end position="157"/>
    </location>
</feature>
<protein>
    <recommendedName>
        <fullName evidence="8">Sulfhydryl oxidase</fullName>
        <ecNumber evidence="8">1.8.3.2</ecNumber>
    </recommendedName>
</protein>
<dbReference type="AlphaFoldDB" id="A0A158RB23"/>
<dbReference type="InterPro" id="IPR042568">
    <property type="entry name" value="QSOX_FAD-bd_sf"/>
</dbReference>
<keyword evidence="7" id="KW-0325">Glycoprotein</keyword>
<keyword evidence="4 8" id="KW-0274">FAD</keyword>
<gene>
    <name evidence="12" type="ORF">TCLT_LOCUS1676</name>
</gene>
<dbReference type="GO" id="GO:0000139">
    <property type="term" value="C:Golgi membrane"/>
    <property type="evidence" value="ECO:0007669"/>
    <property type="project" value="TreeGrafter"/>
</dbReference>
<organism evidence="14">
    <name type="scientific">Thelazia callipaeda</name>
    <name type="common">Oriental eyeworm</name>
    <name type="synonym">Parasitic nematode</name>
    <dbReference type="NCBI Taxonomy" id="103827"/>
    <lineage>
        <taxon>Eukaryota</taxon>
        <taxon>Metazoa</taxon>
        <taxon>Ecdysozoa</taxon>
        <taxon>Nematoda</taxon>
        <taxon>Chromadorea</taxon>
        <taxon>Rhabditida</taxon>
        <taxon>Spirurina</taxon>
        <taxon>Spiruromorpha</taxon>
        <taxon>Thelazioidea</taxon>
        <taxon>Thelaziidae</taxon>
        <taxon>Thelazia</taxon>
    </lineage>
</organism>
<dbReference type="InterPro" id="IPR036249">
    <property type="entry name" value="Thioredoxin-like_sf"/>
</dbReference>
<evidence type="ECO:0000256" key="7">
    <source>
        <dbReference type="ARBA" id="ARBA00023180"/>
    </source>
</evidence>
<comment type="catalytic activity">
    <reaction evidence="8">
        <text>2 R'C(R)SH + O2 = R'C(R)S-S(R)CR' + H2O2</text>
        <dbReference type="Rhea" id="RHEA:17357"/>
        <dbReference type="ChEBI" id="CHEBI:15379"/>
        <dbReference type="ChEBI" id="CHEBI:16240"/>
        <dbReference type="ChEBI" id="CHEBI:16520"/>
        <dbReference type="ChEBI" id="CHEBI:17412"/>
        <dbReference type="EC" id="1.8.3.2"/>
    </reaction>
</comment>
<keyword evidence="6" id="KW-1015">Disulfide bond</keyword>
<evidence type="ECO:0000313" key="14">
    <source>
        <dbReference type="WBParaSite" id="TCLT_0000167501-mRNA-1"/>
    </source>
</evidence>
<dbReference type="Pfam" id="PF04777">
    <property type="entry name" value="Evr1_Alr"/>
    <property type="match status" value="1"/>
</dbReference>
<dbReference type="PANTHER" id="PTHR22897:SF8">
    <property type="entry name" value="SULFHYDRYL OXIDASE"/>
    <property type="match status" value="1"/>
</dbReference>
<keyword evidence="5 8" id="KW-0560">Oxidoreductase</keyword>
<evidence type="ECO:0000256" key="4">
    <source>
        <dbReference type="ARBA" id="ARBA00022827"/>
    </source>
</evidence>
<reference evidence="14" key="1">
    <citation type="submission" date="2016-04" db="UniProtKB">
        <authorList>
            <consortium name="WormBaseParasite"/>
        </authorList>
    </citation>
    <scope>IDENTIFICATION</scope>
</reference>
<evidence type="ECO:0000313" key="12">
    <source>
        <dbReference type="EMBL" id="VDM97243.1"/>
    </source>
</evidence>
<keyword evidence="13" id="KW-1185">Reference proteome</keyword>
<dbReference type="Proteomes" id="UP000276776">
    <property type="component" value="Unassembled WGS sequence"/>
</dbReference>
<dbReference type="WBParaSite" id="TCLT_0000167501-mRNA-1">
    <property type="protein sequence ID" value="TCLT_0000167501-mRNA-1"/>
    <property type="gene ID" value="TCLT_0000167501"/>
</dbReference>
<name>A0A158RB23_THECL</name>
<dbReference type="FunFam" id="1.20.120.310:FF:000005">
    <property type="entry name" value="Sulfhydryl oxidase"/>
    <property type="match status" value="1"/>
</dbReference>
<dbReference type="Gene3D" id="3.40.30.10">
    <property type="entry name" value="Glutaredoxin"/>
    <property type="match status" value="2"/>
</dbReference>
<keyword evidence="3 9" id="KW-0732">Signal</keyword>
<keyword evidence="2 8" id="KW-0285">Flavoprotein</keyword>
<dbReference type="OrthoDB" id="59470at2759"/>
<sequence length="558" mass="65310">MIYLLILLTVFGRLTSCEVAIMRRQPMAINPTLYDSKVDMIIQLDEMTFNDTVFCRYPSSNASCTFYSDWCGHCRAYAETYKSLAQDIQGWDSVVQVAAINCADPLNEVTCRANEVLFFPLIKYFPRNSTDPRSGILLRPLPSIAEMRDQIIKSILYDYRMNHYSNWPNFNFLGNILTYSELWKATESSSPLLVIVFEENRESLIGAELLLDMSKYDDRLSAWRCLKNHSLVDALYIRNFPTLAVFKREQRTPLLVAELRKLLFTELKRFMFAEDSENHIEENIYNQSICDRNITECRKMYFVSETDILKALRYALVDEVSRSGKELFSSNLTALRDFLDLLAKSLKNSERAVKIFNEMRNYLDEIGISNIISTNDYKNKFTALEDQNNNPFPIHANWEHCAGSNPQFRGYTCGLWSIFHALTVQAYKNGLNDAKFLPQAALKVIRNWVQKFFGCHRCRDHFLQMTTLTFRMENHVHRPEDVFMYLWQAHNIVNARLRGRDTEDPKYPKRQFPAHFLCSSCKNQDQFDHDEVKKFLLNYYSAIRPYSQKTKIELDEEV</sequence>
<dbReference type="GO" id="GO:0005615">
    <property type="term" value="C:extracellular space"/>
    <property type="evidence" value="ECO:0007669"/>
    <property type="project" value="TreeGrafter"/>
</dbReference>
<proteinExistence type="predicted"/>
<dbReference type="Pfam" id="PF00085">
    <property type="entry name" value="Thioredoxin"/>
    <property type="match status" value="1"/>
</dbReference>
<dbReference type="EMBL" id="UYYF01000238">
    <property type="protein sequence ID" value="VDM97243.1"/>
    <property type="molecule type" value="Genomic_DNA"/>
</dbReference>
<dbReference type="InterPro" id="IPR013766">
    <property type="entry name" value="Thioredoxin_domain"/>
</dbReference>
<dbReference type="InterPro" id="IPR036774">
    <property type="entry name" value="ERV/ALR_sulphydryl_oxid_sf"/>
</dbReference>
<evidence type="ECO:0000256" key="5">
    <source>
        <dbReference type="ARBA" id="ARBA00023002"/>
    </source>
</evidence>
<evidence type="ECO:0000256" key="3">
    <source>
        <dbReference type="ARBA" id="ARBA00022729"/>
    </source>
</evidence>
<dbReference type="GO" id="GO:0016971">
    <property type="term" value="F:flavin-dependent sulfhydryl oxidase activity"/>
    <property type="evidence" value="ECO:0007669"/>
    <property type="project" value="InterPro"/>
</dbReference>